<name>A0A1Q2HN63_9BACT</name>
<reference evidence="3" key="1">
    <citation type="submission" date="2017-02" db="EMBL/GenBank/DDBJ databases">
        <title>Comparative genomics and description of representatives of a novel lineage of planctomycetes thriving in anoxic sediments.</title>
        <authorList>
            <person name="Spring S."/>
            <person name="Bunk B."/>
            <person name="Sproer C."/>
            <person name="Klenk H.-P."/>
        </authorList>
    </citation>
    <scope>NUCLEOTIDE SEQUENCE [LARGE SCALE GENOMIC DNA]</scope>
    <source>
        <strain evidence="3">L21-RPul-D3</strain>
    </source>
</reference>
<dbReference type="OrthoDB" id="1081322at2"/>
<dbReference type="RefSeq" id="WP_077539354.1">
    <property type="nucleotide sequence ID" value="NZ_CP019633.1"/>
</dbReference>
<sequence precursor="true">MRKINLILLLLSASLFSYSGGDGSLEAPFEIGSSDDLVQLAETPGHWGKSFKFTSDVDMKGLQIDPIAPEQEEPFGGTVQGGSHKIHNLSYTGRYSETAGLFANLSQNARIADLHLVKPKMFAARDDLVYAGSLAGLCKGKLINCSASEVKINVRCGDYAAAGSLVGRLKGGQVTGCSSSGEINVYAGRRAFAGGLIGYSLQSVVENSSSVCDVSVDSEKFSYAGGITGYAVEGEITRCFTKACRVSSGNKNSYCGGISGELYNGTLTACWSKANVFPQKNAFGGGIAGRQYYSIIRNSFFAGGLSTELSDNSRGGVAGETQKSILEGCFWDIETSECFNPAGCGDEYKGRTSRALKPELMKDYYFYKQAGWLFAGQTKRGEEPNWKEVHGSLPQLYIKGTSETPLDK</sequence>
<keyword evidence="1" id="KW-0732">Signal</keyword>
<keyword evidence="3" id="KW-1185">Reference proteome</keyword>
<dbReference type="EMBL" id="CP019633">
    <property type="protein sequence ID" value="AQQ08888.1"/>
    <property type="molecule type" value="Genomic_DNA"/>
</dbReference>
<dbReference type="STRING" id="1940790.L21SP3_00681"/>
<dbReference type="Gene3D" id="2.160.20.110">
    <property type="match status" value="1"/>
</dbReference>
<dbReference type="Proteomes" id="UP000188273">
    <property type="component" value="Chromosome"/>
</dbReference>
<protein>
    <submittedName>
        <fullName evidence="2">GLUG domain protein</fullName>
    </submittedName>
</protein>
<evidence type="ECO:0000256" key="1">
    <source>
        <dbReference type="SAM" id="SignalP"/>
    </source>
</evidence>
<proteinExistence type="predicted"/>
<evidence type="ECO:0000313" key="3">
    <source>
        <dbReference type="Proteomes" id="UP000188273"/>
    </source>
</evidence>
<dbReference type="AlphaFoldDB" id="A0A1Q2HN63"/>
<gene>
    <name evidence="2" type="ORF">L21SP3_00681</name>
</gene>
<organism evidence="2 3">
    <name type="scientific">Sedimentisphaera cyanobacteriorum</name>
    <dbReference type="NCBI Taxonomy" id="1940790"/>
    <lineage>
        <taxon>Bacteria</taxon>
        <taxon>Pseudomonadati</taxon>
        <taxon>Planctomycetota</taxon>
        <taxon>Phycisphaerae</taxon>
        <taxon>Sedimentisphaerales</taxon>
        <taxon>Sedimentisphaeraceae</taxon>
        <taxon>Sedimentisphaera</taxon>
    </lineage>
</organism>
<evidence type="ECO:0000313" key="2">
    <source>
        <dbReference type="EMBL" id="AQQ08888.1"/>
    </source>
</evidence>
<feature type="chain" id="PRO_5012636942" evidence="1">
    <location>
        <begin position="20"/>
        <end position="408"/>
    </location>
</feature>
<feature type="signal peptide" evidence="1">
    <location>
        <begin position="1"/>
        <end position="19"/>
    </location>
</feature>
<accession>A0A1Q2HN63</accession>
<dbReference type="KEGG" id="pbu:L21SP3_00681"/>